<feature type="region of interest" description="Disordered" evidence="3">
    <location>
        <begin position="694"/>
        <end position="764"/>
    </location>
</feature>
<dbReference type="CDD" id="cd09538">
    <property type="entry name" value="SAM_DLC1_2-like"/>
    <property type="match status" value="1"/>
</dbReference>
<accession>A0A8W8L2B8</accession>
<feature type="region of interest" description="Disordered" evidence="3">
    <location>
        <begin position="137"/>
        <end position="170"/>
    </location>
</feature>
<feature type="compositionally biased region" description="Polar residues" evidence="3">
    <location>
        <begin position="296"/>
        <end position="328"/>
    </location>
</feature>
<feature type="region of interest" description="Disordered" evidence="3">
    <location>
        <begin position="291"/>
        <end position="335"/>
    </location>
</feature>
<name>A0A8W8L2B8_MAGGI</name>
<proteinExistence type="predicted"/>
<dbReference type="PROSITE" id="PS50848">
    <property type="entry name" value="START"/>
    <property type="match status" value="1"/>
</dbReference>
<evidence type="ECO:0000256" key="1">
    <source>
        <dbReference type="ARBA" id="ARBA00022468"/>
    </source>
</evidence>
<dbReference type="SMART" id="SM00234">
    <property type="entry name" value="START"/>
    <property type="match status" value="1"/>
</dbReference>
<dbReference type="InterPro" id="IPR013761">
    <property type="entry name" value="SAM/pointed_sf"/>
</dbReference>
<dbReference type="PANTHER" id="PTHR12659:SF7">
    <property type="entry name" value="CROSSVEINLESS C, ISOFORM C"/>
    <property type="match status" value="1"/>
</dbReference>
<dbReference type="InterPro" id="IPR000198">
    <property type="entry name" value="RhoGAP_dom"/>
</dbReference>
<keyword evidence="1" id="KW-0343">GTPase activation</keyword>
<evidence type="ECO:0008006" key="8">
    <source>
        <dbReference type="Google" id="ProtNLM"/>
    </source>
</evidence>
<dbReference type="FunFam" id="3.30.530.20:FF:000009">
    <property type="entry name" value="StAR related lipid transfer domain containing 13"/>
    <property type="match status" value="1"/>
</dbReference>
<dbReference type="SUPFAM" id="SSF55961">
    <property type="entry name" value="Bet v1-like"/>
    <property type="match status" value="1"/>
</dbReference>
<evidence type="ECO:0000313" key="7">
    <source>
        <dbReference type="Proteomes" id="UP000005408"/>
    </source>
</evidence>
<reference evidence="6" key="1">
    <citation type="submission" date="2022-08" db="UniProtKB">
        <authorList>
            <consortium name="EnsemblMetazoa"/>
        </authorList>
    </citation>
    <scope>IDENTIFICATION</scope>
    <source>
        <strain evidence="6">05x7-T-G4-1.051#20</strain>
    </source>
</reference>
<dbReference type="CDD" id="cd08869">
    <property type="entry name" value="START_RhoGAP"/>
    <property type="match status" value="1"/>
</dbReference>
<dbReference type="InterPro" id="IPR023393">
    <property type="entry name" value="START-like_dom_sf"/>
</dbReference>
<evidence type="ECO:0000313" key="6">
    <source>
        <dbReference type="EnsemblMetazoa" id="G26040.8:cds"/>
    </source>
</evidence>
<sequence length="1293" mass="145497">MINNMDTVEMELELRRQEEFFLKKDVSQTWHGTTANKWKKLYAPVAEQLSNHHHIENGFQTLPSKTSLLDEMHKKYCAYQYQNKTVRNIVMIGTLPPKFQSSPPPPDRMKSRSWLLQHYTIPSSYILNLLTRQSQAKENIESSESDKPVSSPSEEEKEVPMENQELASQEETAVEMRKKAPAMNIQRTKSEEEIEAVEACRWLKEAGFPQYAQMYDDCQFPIDITSVEKDHDFLDRDSMQPLVRRLSTLNKCAVMRIGTPAKKLGDESDDEDQCALSDKWKYQHNIRRWSRKDLGSPSSDGQPLSPTVKSSSSNDSLLTDQNSSSETGDSPVLDSKMHHEKGVASDDYFGAKTSIPQDHLNPSTIALSPRLRRAASERIKGAKNFLKRLESFKSQKTRRIPRNNGNVEISGPVIMDTDGMQAKIKHLNCKELSPSSEYPPSLPTAEVAEDNKSVPTAEPWSDSATNYASEPSVPQKSLVSVQEITDSNSALNSALKALEETSQSSLSSSIHSSVKAPSNSPLSGHTHLRKPNLAWKNTSNSELFPADNSPSVSFKLPDDHKPGTFPKVLSTGYMEVEGGHGVNARTGSFSLGSDRKDDAAISAASVKRRGSAGPRLDSNRMSVYDNVEPEEDLESAQHELDMILSKVFEDINVLNKAIYGEDAEIVEPPSSSLNSTVNKSDDDESHLSDLKNLSALETDDSLNGNDDQDVTSRTNSSPDTSDHDITTGELSHDDSTENIEGRERRDSGVGSSLTRAPSDRRRQRIRWHSFQKSHRPSVSGRNTHISSLSVCQLMVLQKLSLCRLTGLIEKYSPNRSGWNWSMPGFMKRHKTPNYNDRNVFGVPLLVTLQRTGQPLPQCMLSAMRYLRKTAKDAVGIFRKSGVRTRIQKLKNEVEANPELVNFQELQAYDVADLLKQYFRELPECLLTNKLSEVFINIFIYLPSEQRLEALQSAVVLLPDENREVLQSLLFFLYDISTQADDHQMTASNLAVCFAPSLFNMSGTKSVTQSPSPRRPRKNLGVPDARELQEQKAAHECLTTLVQECKKLFNIPTTMMSKCRFSYIEQGDPVPLEEFNRRSSEDDQLAYHNFVDTAIQGLLKESRDKFKGWVSVSSVPTDVDLSYKKVTDGHLLRLWRCSTEVDGPPFAALECVKDERHVWDEDLVKWRSIEKLDSQTEVFQYTQSSMAPHPARDFCVLRSWRKDLPKGTCALVSTSIEHPEAELNGAIQGVVLASHYLIEPCGSGKSRVTHISRIDMRGRTPEWYKKVYSYNCVNQMERIRDSLKQSTDGPESVV</sequence>
<feature type="compositionally biased region" description="Polar residues" evidence="3">
    <location>
        <begin position="701"/>
        <end position="719"/>
    </location>
</feature>
<organism evidence="6 7">
    <name type="scientific">Magallana gigas</name>
    <name type="common">Pacific oyster</name>
    <name type="synonym">Crassostrea gigas</name>
    <dbReference type="NCBI Taxonomy" id="29159"/>
    <lineage>
        <taxon>Eukaryota</taxon>
        <taxon>Metazoa</taxon>
        <taxon>Spiralia</taxon>
        <taxon>Lophotrochozoa</taxon>
        <taxon>Mollusca</taxon>
        <taxon>Bivalvia</taxon>
        <taxon>Autobranchia</taxon>
        <taxon>Pteriomorphia</taxon>
        <taxon>Ostreida</taxon>
        <taxon>Ostreoidea</taxon>
        <taxon>Ostreidae</taxon>
        <taxon>Magallana</taxon>
    </lineage>
</organism>
<dbReference type="SUPFAM" id="SSF48350">
    <property type="entry name" value="GTPase activation domain, GAP"/>
    <property type="match status" value="1"/>
</dbReference>
<dbReference type="InterPro" id="IPR002913">
    <property type="entry name" value="START_lipid-bd_dom"/>
</dbReference>
<evidence type="ECO:0000256" key="3">
    <source>
        <dbReference type="SAM" id="MobiDB-lite"/>
    </source>
</evidence>
<dbReference type="SUPFAM" id="SSF47769">
    <property type="entry name" value="SAM/Pointed domain"/>
    <property type="match status" value="1"/>
</dbReference>
<dbReference type="GO" id="GO:0030036">
    <property type="term" value="P:actin cytoskeleton organization"/>
    <property type="evidence" value="ECO:0007669"/>
    <property type="project" value="TreeGrafter"/>
</dbReference>
<dbReference type="EnsemblMetazoa" id="G26040.8">
    <property type="protein sequence ID" value="G26040.8:cds"/>
    <property type="gene ID" value="G26040"/>
</dbReference>
<keyword evidence="2" id="KW-0597">Phosphoprotein</keyword>
<dbReference type="Proteomes" id="UP000005408">
    <property type="component" value="Unassembled WGS sequence"/>
</dbReference>
<feature type="region of interest" description="Disordered" evidence="3">
    <location>
        <begin position="508"/>
        <end position="528"/>
    </location>
</feature>
<feature type="compositionally biased region" description="Basic and acidic residues" evidence="3">
    <location>
        <begin position="720"/>
        <end position="747"/>
    </location>
</feature>
<evidence type="ECO:0000259" key="4">
    <source>
        <dbReference type="PROSITE" id="PS50238"/>
    </source>
</evidence>
<feature type="domain" description="Rho-GAP" evidence="4">
    <location>
        <begin position="842"/>
        <end position="1048"/>
    </location>
</feature>
<feature type="compositionally biased region" description="Polar residues" evidence="3">
    <location>
        <begin position="669"/>
        <end position="678"/>
    </location>
</feature>
<dbReference type="SMART" id="SM00324">
    <property type="entry name" value="RhoGAP"/>
    <property type="match status" value="1"/>
</dbReference>
<dbReference type="Gene3D" id="3.30.530.20">
    <property type="match status" value="1"/>
</dbReference>
<dbReference type="Gene3D" id="1.10.555.10">
    <property type="entry name" value="Rho GTPase activation protein"/>
    <property type="match status" value="1"/>
</dbReference>
<protein>
    <recommendedName>
        <fullName evidence="8">StAR-related lipid transfer protein 13</fullName>
    </recommendedName>
</protein>
<feature type="compositionally biased region" description="Polar residues" evidence="3">
    <location>
        <begin position="462"/>
        <end position="474"/>
    </location>
</feature>
<feature type="compositionally biased region" description="Basic and acidic residues" evidence="3">
    <location>
        <begin position="138"/>
        <end position="147"/>
    </location>
</feature>
<feature type="region of interest" description="Disordered" evidence="3">
    <location>
        <begin position="431"/>
        <end position="474"/>
    </location>
</feature>
<dbReference type="Pfam" id="PF01852">
    <property type="entry name" value="START"/>
    <property type="match status" value="1"/>
</dbReference>
<dbReference type="PROSITE" id="PS50238">
    <property type="entry name" value="RHOGAP"/>
    <property type="match status" value="1"/>
</dbReference>
<dbReference type="GO" id="GO:0007165">
    <property type="term" value="P:signal transduction"/>
    <property type="evidence" value="ECO:0007669"/>
    <property type="project" value="InterPro"/>
</dbReference>
<feature type="region of interest" description="Disordered" evidence="3">
    <location>
        <begin position="667"/>
        <end position="686"/>
    </location>
</feature>
<dbReference type="GO" id="GO:0008289">
    <property type="term" value="F:lipid binding"/>
    <property type="evidence" value="ECO:0007669"/>
    <property type="project" value="InterPro"/>
</dbReference>
<keyword evidence="7" id="KW-1185">Reference proteome</keyword>
<dbReference type="GO" id="GO:0005096">
    <property type="term" value="F:GTPase activator activity"/>
    <property type="evidence" value="ECO:0007669"/>
    <property type="project" value="UniProtKB-KW"/>
</dbReference>
<dbReference type="PANTHER" id="PTHR12659">
    <property type="entry name" value="RHO-TYPE GTPASE ACTIVATING PROTEIN"/>
    <property type="match status" value="1"/>
</dbReference>
<dbReference type="Pfam" id="PF00620">
    <property type="entry name" value="RhoGAP"/>
    <property type="match status" value="1"/>
</dbReference>
<feature type="domain" description="START" evidence="5">
    <location>
        <begin position="1079"/>
        <end position="1263"/>
    </location>
</feature>
<evidence type="ECO:0000256" key="2">
    <source>
        <dbReference type="ARBA" id="ARBA00022553"/>
    </source>
</evidence>
<dbReference type="GO" id="GO:0035023">
    <property type="term" value="P:regulation of Rho protein signal transduction"/>
    <property type="evidence" value="ECO:0007669"/>
    <property type="project" value="TreeGrafter"/>
</dbReference>
<dbReference type="InterPro" id="IPR008936">
    <property type="entry name" value="Rho_GTPase_activation_prot"/>
</dbReference>
<dbReference type="Gene3D" id="1.10.287.2070">
    <property type="match status" value="1"/>
</dbReference>
<evidence type="ECO:0000259" key="5">
    <source>
        <dbReference type="PROSITE" id="PS50848"/>
    </source>
</evidence>